<evidence type="ECO:0000313" key="3">
    <source>
        <dbReference type="Proteomes" id="UP000054485"/>
    </source>
</evidence>
<proteinExistence type="predicted"/>
<feature type="transmembrane region" description="Helical" evidence="1">
    <location>
        <begin position="78"/>
        <end position="97"/>
    </location>
</feature>
<dbReference type="Proteomes" id="UP000054485">
    <property type="component" value="Unassembled WGS sequence"/>
</dbReference>
<feature type="transmembrane region" description="Helical" evidence="1">
    <location>
        <begin position="44"/>
        <end position="66"/>
    </location>
</feature>
<sequence>MSVQAARSPLSAVFLLHIALEAPLALQAFWSPQSLPFLQMNNTTVVMLKLYAALVTGSCITAFLAYPLPEFLPGKRALAIGFCIYHSVVSTILFQTPRFIPHTLGPFFESVNLTPEVVWGTFHGLLGLGMVVWWQATLQYAAAVRGAAQ</sequence>
<name>A0A0D0AY23_9AGAM</name>
<dbReference type="InParanoid" id="A0A0D0AY23"/>
<keyword evidence="3" id="KW-1185">Reference proteome</keyword>
<dbReference type="OrthoDB" id="2550823at2759"/>
<reference evidence="2 3" key="1">
    <citation type="submission" date="2014-04" db="EMBL/GenBank/DDBJ databases">
        <authorList>
            <consortium name="DOE Joint Genome Institute"/>
            <person name="Kuo A."/>
            <person name="Ruytinx J."/>
            <person name="Rineau F."/>
            <person name="Colpaert J."/>
            <person name="Kohler A."/>
            <person name="Nagy L.G."/>
            <person name="Floudas D."/>
            <person name="Copeland A."/>
            <person name="Barry K.W."/>
            <person name="Cichocki N."/>
            <person name="Veneault-Fourrey C."/>
            <person name="LaButti K."/>
            <person name="Lindquist E.A."/>
            <person name="Lipzen A."/>
            <person name="Lundell T."/>
            <person name="Morin E."/>
            <person name="Murat C."/>
            <person name="Sun H."/>
            <person name="Tunlid A."/>
            <person name="Henrissat B."/>
            <person name="Grigoriev I.V."/>
            <person name="Hibbett D.S."/>
            <person name="Martin F."/>
            <person name="Nordberg H.P."/>
            <person name="Cantor M.N."/>
            <person name="Hua S.X."/>
        </authorList>
    </citation>
    <scope>NUCLEOTIDE SEQUENCE [LARGE SCALE GENOMIC DNA]</scope>
    <source>
        <strain evidence="2 3">UH-Slu-Lm8-n1</strain>
    </source>
</reference>
<dbReference type="EMBL" id="KN835231">
    <property type="protein sequence ID" value="KIK42714.1"/>
    <property type="molecule type" value="Genomic_DNA"/>
</dbReference>
<accession>A0A0D0AY23</accession>
<evidence type="ECO:0000256" key="1">
    <source>
        <dbReference type="SAM" id="Phobius"/>
    </source>
</evidence>
<protein>
    <submittedName>
        <fullName evidence="2">Unplaced genomic scaffold CY34scaffold_100, whole genome shotgun sequence</fullName>
    </submittedName>
</protein>
<organism evidence="2 3">
    <name type="scientific">Suillus luteus UH-Slu-Lm8-n1</name>
    <dbReference type="NCBI Taxonomy" id="930992"/>
    <lineage>
        <taxon>Eukaryota</taxon>
        <taxon>Fungi</taxon>
        <taxon>Dikarya</taxon>
        <taxon>Basidiomycota</taxon>
        <taxon>Agaricomycotina</taxon>
        <taxon>Agaricomycetes</taxon>
        <taxon>Agaricomycetidae</taxon>
        <taxon>Boletales</taxon>
        <taxon>Suillineae</taxon>
        <taxon>Suillaceae</taxon>
        <taxon>Suillus</taxon>
    </lineage>
</organism>
<reference evidence="3" key="2">
    <citation type="submission" date="2015-01" db="EMBL/GenBank/DDBJ databases">
        <title>Evolutionary Origins and Diversification of the Mycorrhizal Mutualists.</title>
        <authorList>
            <consortium name="DOE Joint Genome Institute"/>
            <consortium name="Mycorrhizal Genomics Consortium"/>
            <person name="Kohler A."/>
            <person name="Kuo A."/>
            <person name="Nagy L.G."/>
            <person name="Floudas D."/>
            <person name="Copeland A."/>
            <person name="Barry K.W."/>
            <person name="Cichocki N."/>
            <person name="Veneault-Fourrey C."/>
            <person name="LaButti K."/>
            <person name="Lindquist E.A."/>
            <person name="Lipzen A."/>
            <person name="Lundell T."/>
            <person name="Morin E."/>
            <person name="Murat C."/>
            <person name="Riley R."/>
            <person name="Ohm R."/>
            <person name="Sun H."/>
            <person name="Tunlid A."/>
            <person name="Henrissat B."/>
            <person name="Grigoriev I.V."/>
            <person name="Hibbett D.S."/>
            <person name="Martin F."/>
        </authorList>
    </citation>
    <scope>NUCLEOTIDE SEQUENCE [LARGE SCALE GENOMIC DNA]</scope>
    <source>
        <strain evidence="3">UH-Slu-Lm8-n1</strain>
    </source>
</reference>
<keyword evidence="1" id="KW-0472">Membrane</keyword>
<dbReference type="STRING" id="930992.A0A0D0AY23"/>
<dbReference type="AlphaFoldDB" id="A0A0D0AY23"/>
<keyword evidence="1" id="KW-0812">Transmembrane</keyword>
<gene>
    <name evidence="2" type="ORF">CY34DRAFT_804618</name>
</gene>
<feature type="transmembrane region" description="Helical" evidence="1">
    <location>
        <begin position="117"/>
        <end position="136"/>
    </location>
</feature>
<evidence type="ECO:0000313" key="2">
    <source>
        <dbReference type="EMBL" id="KIK42714.1"/>
    </source>
</evidence>
<keyword evidence="1" id="KW-1133">Transmembrane helix</keyword>
<dbReference type="HOGENOM" id="CLU_144328_0_0_1"/>